<comment type="caution">
    <text evidence="7">The sequence shown here is derived from an EMBL/GenBank/DDBJ whole genome shotgun (WGS) entry which is preliminary data.</text>
</comment>
<evidence type="ECO:0000256" key="2">
    <source>
        <dbReference type="ARBA" id="ARBA00008814"/>
    </source>
</evidence>
<comment type="subcellular location">
    <subcellularLocation>
        <location evidence="1">Cell envelope</location>
    </subcellularLocation>
</comment>
<evidence type="ECO:0000259" key="6">
    <source>
        <dbReference type="PROSITE" id="PS50983"/>
    </source>
</evidence>
<dbReference type="PROSITE" id="PS50983">
    <property type="entry name" value="FE_B12_PBP"/>
    <property type="match status" value="1"/>
</dbReference>
<keyword evidence="4 5" id="KW-0732">Signal</keyword>
<name>A0A846WJ53_9ACTN</name>
<organism evidence="7 8">
    <name type="scientific">Gordonia polyisoprenivorans</name>
    <dbReference type="NCBI Taxonomy" id="84595"/>
    <lineage>
        <taxon>Bacteria</taxon>
        <taxon>Bacillati</taxon>
        <taxon>Actinomycetota</taxon>
        <taxon>Actinomycetes</taxon>
        <taxon>Mycobacteriales</taxon>
        <taxon>Gordoniaceae</taxon>
        <taxon>Gordonia</taxon>
    </lineage>
</organism>
<feature type="domain" description="Fe/B12 periplasmic-binding" evidence="6">
    <location>
        <begin position="75"/>
        <end position="346"/>
    </location>
</feature>
<dbReference type="InterPro" id="IPR002491">
    <property type="entry name" value="ABC_transptr_periplasmic_BD"/>
</dbReference>
<feature type="chain" id="PRO_5039139545" evidence="5">
    <location>
        <begin position="35"/>
        <end position="350"/>
    </location>
</feature>
<keyword evidence="3" id="KW-0813">Transport</keyword>
<proteinExistence type="inferred from homology"/>
<dbReference type="Gene3D" id="3.40.50.1980">
    <property type="entry name" value="Nitrogenase molybdenum iron protein domain"/>
    <property type="match status" value="2"/>
</dbReference>
<dbReference type="PANTHER" id="PTHR30532">
    <property type="entry name" value="IRON III DICITRATE-BINDING PERIPLASMIC PROTEIN"/>
    <property type="match status" value="1"/>
</dbReference>
<evidence type="ECO:0000256" key="4">
    <source>
        <dbReference type="ARBA" id="ARBA00022729"/>
    </source>
</evidence>
<dbReference type="EMBL" id="JAAXPC010000004">
    <property type="protein sequence ID" value="NKY01745.1"/>
    <property type="molecule type" value="Genomic_DNA"/>
</dbReference>
<sequence>MVPTRPARFARRHRGRRSGVAIAGLALSAAVALAGCSAPADDSASSSAPAPEAGALPVTIEHNYGSTTISTPVTRVAAMGVGDGDTLLALGFQPVAMAPFGTPAKVRTPWTEKLLGSNEPVSLPEASQQFGNEIAKALSTNPDLITAVGAAPTKEQYDKLAAAVPTITRPTNYPDWQVPWDVQAAEIGRAVGLPHKATETITATKKHVADLAAAHPQLEGKTAVAVSASPDGTISIFGPGDGREQILESYGLTFPEGLKSAVTSGFYGSISAENIGMLNQADVVVLDWQGANDQLRKNANWTGQPFVTGGRTTYINQEVGTAMGVPTVLSIPWIADQSIAQIADAAGHAS</sequence>
<dbReference type="PANTHER" id="PTHR30532:SF24">
    <property type="entry name" value="FERRIC ENTEROBACTIN-BINDING PERIPLASMIC PROTEIN FEPB"/>
    <property type="match status" value="1"/>
</dbReference>
<evidence type="ECO:0000313" key="7">
    <source>
        <dbReference type="EMBL" id="NKY01745.1"/>
    </source>
</evidence>
<dbReference type="GO" id="GO:0030288">
    <property type="term" value="C:outer membrane-bounded periplasmic space"/>
    <property type="evidence" value="ECO:0007669"/>
    <property type="project" value="TreeGrafter"/>
</dbReference>
<evidence type="ECO:0000256" key="3">
    <source>
        <dbReference type="ARBA" id="ARBA00022448"/>
    </source>
</evidence>
<dbReference type="AlphaFoldDB" id="A0A846WJ53"/>
<dbReference type="Proteomes" id="UP000563898">
    <property type="component" value="Unassembled WGS sequence"/>
</dbReference>
<evidence type="ECO:0000256" key="1">
    <source>
        <dbReference type="ARBA" id="ARBA00004196"/>
    </source>
</evidence>
<feature type="signal peptide" evidence="5">
    <location>
        <begin position="1"/>
        <end position="34"/>
    </location>
</feature>
<comment type="similarity">
    <text evidence="2">Belongs to the bacterial solute-binding protein 8 family.</text>
</comment>
<reference evidence="7 8" key="1">
    <citation type="submission" date="2020-04" db="EMBL/GenBank/DDBJ databases">
        <title>MicrobeNet Type strains.</title>
        <authorList>
            <person name="Nicholson A.C."/>
        </authorList>
    </citation>
    <scope>NUCLEOTIDE SEQUENCE [LARGE SCALE GENOMIC DNA]</scope>
    <source>
        <strain evidence="7 8">ATCC BAA-14</strain>
    </source>
</reference>
<evidence type="ECO:0000256" key="5">
    <source>
        <dbReference type="SAM" id="SignalP"/>
    </source>
</evidence>
<dbReference type="GO" id="GO:1901678">
    <property type="term" value="P:iron coordination entity transport"/>
    <property type="evidence" value="ECO:0007669"/>
    <property type="project" value="UniProtKB-ARBA"/>
</dbReference>
<dbReference type="RefSeq" id="WP_006371907.1">
    <property type="nucleotide sequence ID" value="NZ_JAAXPC010000004.1"/>
</dbReference>
<dbReference type="SUPFAM" id="SSF53807">
    <property type="entry name" value="Helical backbone' metal receptor"/>
    <property type="match status" value="1"/>
</dbReference>
<evidence type="ECO:0000313" key="8">
    <source>
        <dbReference type="Proteomes" id="UP000563898"/>
    </source>
</evidence>
<accession>A0A846WJ53</accession>
<dbReference type="Pfam" id="PF01497">
    <property type="entry name" value="Peripla_BP_2"/>
    <property type="match status" value="1"/>
</dbReference>
<protein>
    <submittedName>
        <fullName evidence="7">ABC transporter substrate-binding protein</fullName>
    </submittedName>
</protein>
<dbReference type="InterPro" id="IPR051313">
    <property type="entry name" value="Bact_iron-sidero_bind"/>
</dbReference>
<gene>
    <name evidence="7" type="ORF">HGA05_09190</name>
</gene>